<comment type="caution">
    <text evidence="1">The sequence shown here is derived from an EMBL/GenBank/DDBJ whole genome shotgun (WGS) entry which is preliminary data.</text>
</comment>
<evidence type="ECO:0000313" key="1">
    <source>
        <dbReference type="EMBL" id="KWX15931.1"/>
    </source>
</evidence>
<evidence type="ECO:0000313" key="2">
    <source>
        <dbReference type="Proteomes" id="UP000070089"/>
    </source>
</evidence>
<organism evidence="1 2">
    <name type="scientific">Giardia duodenalis assemblage B</name>
    <dbReference type="NCBI Taxonomy" id="1394984"/>
    <lineage>
        <taxon>Eukaryota</taxon>
        <taxon>Metamonada</taxon>
        <taxon>Diplomonadida</taxon>
        <taxon>Hexamitidae</taxon>
        <taxon>Giardiinae</taxon>
        <taxon>Giardia</taxon>
    </lineage>
</organism>
<proteinExistence type="predicted"/>
<sequence>MPAVRTRTIKVTKTDKGGLQELTVEELQDLFQDFIPGDIMDSVTLPPGEDLNEWLAVNVFEFFESIQLIYSTCEKVCDEKAITCVEMNAGENCKYLWQDGRVYKKPTPVTAPMYINLLFQWVQGQLEDETIFPTSPTTPLPKEFPKIVRNIFRRLFRVYAHIFMCHYGTLVEKNIAQTFNTCLKHFLLFVREFQLIEANELDPLRIILDKI</sequence>
<dbReference type="OrthoDB" id="8170117at2759"/>
<dbReference type="VEuPathDB" id="GiardiaDB:QR46_0070"/>
<dbReference type="SUPFAM" id="SSF101152">
    <property type="entry name" value="Mob1/phocein"/>
    <property type="match status" value="1"/>
</dbReference>
<protein>
    <submittedName>
        <fullName evidence="1">Maintenance of ploidy protein MOB1</fullName>
    </submittedName>
</protein>
<gene>
    <name evidence="1" type="ORF">QR46_0070</name>
</gene>
<dbReference type="PANTHER" id="PTHR22599">
    <property type="entry name" value="MPS ONE BINDER KINASE ACTIVATOR-LIKE MOB"/>
    <property type="match status" value="1"/>
</dbReference>
<dbReference type="InterPro" id="IPR005301">
    <property type="entry name" value="MOB_kinase_act_fam"/>
</dbReference>
<reference evidence="1 2" key="1">
    <citation type="journal article" date="2015" name="Mol. Biochem. Parasitol.">
        <title>Identification of polymorphic genes for use in assemblage B genotyping assays through comparative genomics of multiple assemblage B Giardia duodenalis isolates.</title>
        <authorList>
            <person name="Wielinga C."/>
            <person name="Thompson R.C."/>
            <person name="Monis P."/>
            <person name="Ryan U."/>
        </authorList>
    </citation>
    <scope>NUCLEOTIDE SEQUENCE [LARGE SCALE GENOMIC DNA]</scope>
    <source>
        <strain evidence="1 2">BAH15c1</strain>
    </source>
</reference>
<dbReference type="SMART" id="SM01388">
    <property type="entry name" value="Mob1_phocein"/>
    <property type="match status" value="1"/>
</dbReference>
<name>A0A132P0T2_GIAIN</name>
<dbReference type="EMBL" id="JXTI01000001">
    <property type="protein sequence ID" value="KWX15931.1"/>
    <property type="molecule type" value="Genomic_DNA"/>
</dbReference>
<dbReference type="Proteomes" id="UP000070089">
    <property type="component" value="Unassembled WGS sequence"/>
</dbReference>
<dbReference type="AlphaFoldDB" id="A0A132P0T2"/>
<dbReference type="Pfam" id="PF03637">
    <property type="entry name" value="Mob1_phocein"/>
    <property type="match status" value="1"/>
</dbReference>
<dbReference type="InterPro" id="IPR036703">
    <property type="entry name" value="MOB_kinase_act_sf"/>
</dbReference>
<accession>A0A132P0T2</accession>
<dbReference type="Gene3D" id="1.20.140.30">
    <property type="entry name" value="MOB kinase activator"/>
    <property type="match status" value="1"/>
</dbReference>